<feature type="region of interest" description="Disordered" evidence="1">
    <location>
        <begin position="300"/>
        <end position="456"/>
    </location>
</feature>
<dbReference type="Proteomes" id="UP000801492">
    <property type="component" value="Unassembled WGS sequence"/>
</dbReference>
<feature type="compositionally biased region" description="Acidic residues" evidence="1">
    <location>
        <begin position="356"/>
        <end position="371"/>
    </location>
</feature>
<feature type="compositionally biased region" description="Polar residues" evidence="1">
    <location>
        <begin position="425"/>
        <end position="444"/>
    </location>
</feature>
<dbReference type="AlphaFoldDB" id="A0A8K0CD45"/>
<keyword evidence="3" id="KW-1185">Reference proteome</keyword>
<feature type="compositionally biased region" description="Basic residues" evidence="1">
    <location>
        <begin position="375"/>
        <end position="385"/>
    </location>
</feature>
<feature type="compositionally biased region" description="Polar residues" evidence="1">
    <location>
        <begin position="395"/>
        <end position="406"/>
    </location>
</feature>
<evidence type="ECO:0000313" key="3">
    <source>
        <dbReference type="Proteomes" id="UP000801492"/>
    </source>
</evidence>
<protein>
    <submittedName>
        <fullName evidence="2">Uncharacterized protein</fullName>
    </submittedName>
</protein>
<gene>
    <name evidence="2" type="ORF">ILUMI_24621</name>
</gene>
<comment type="caution">
    <text evidence="2">The sequence shown here is derived from an EMBL/GenBank/DDBJ whole genome shotgun (WGS) entry which is preliminary data.</text>
</comment>
<dbReference type="PANTHER" id="PTHR36696:SF1">
    <property type="entry name" value="EF-HAND DOMAIN-CONTAINING PROTEIN"/>
    <property type="match status" value="1"/>
</dbReference>
<sequence>MHNISMDRIPGQVGYLILNEDGAVLSSSGDLENDEKSADIIMGIVTLTSQIDSAAFPSHEGFKKLSIRYDGHSYIVCLSNRKIHIVKKLNNVDGIALSVKTGLLASPTKKLIKHQQPAGPVQLRIVAKSAPYVLKPFAGLYNPYPYGCSLLCNHPADNEAKELLRRAKDTWANEGKNLLLADEVDAIRATLDQLQVKITDYGTNGLHNNDGALPIGSVPEELFRRYTETDSRPLTPAPTLISAHTRASGSRRCVTPDPMPTAEVREKTMLILDLRRSHSQETLSWHGSVQQQEVPSIKILKAPTDRRCQSTTGYTPSCTPETVRKRSSKTPSPVKSAKSDHDKVEKTYLEVTPAQEDSEEHDEEGEEEEEEGVIKRRGKKRRKRGRDASRDPPAFQSSIDPETQIATIGPESHNPSARPSLVPADQSTANANTGAISGNMQNLTVPDEPPKRHSSLDINSYLDKEALKLLRRELNDEIIDNEFNMKRRKALEEAIKTIRPDRTDCDELKKLQKELRLPPTNEDFWLTIPRMFTRSSARFELPMDSRMLNITSSHRNTNVLNALNEMMGKKMTDEQSMHFRNLVGWKDDDIVDFKTFCGLCALCERLLAPEYCPQMPTKKMDPCHEIETVDFQSLDRRLSGQNPDKRLVKILHLIKDS</sequence>
<evidence type="ECO:0000313" key="2">
    <source>
        <dbReference type="EMBL" id="KAF2881545.1"/>
    </source>
</evidence>
<evidence type="ECO:0000256" key="1">
    <source>
        <dbReference type="SAM" id="MobiDB-lite"/>
    </source>
</evidence>
<dbReference type="SUPFAM" id="SSF103196">
    <property type="entry name" value="Roadblock/LC7 domain"/>
    <property type="match status" value="1"/>
</dbReference>
<dbReference type="EMBL" id="VTPC01090726">
    <property type="protein sequence ID" value="KAF2881545.1"/>
    <property type="molecule type" value="Genomic_DNA"/>
</dbReference>
<dbReference type="PANTHER" id="PTHR36696">
    <property type="entry name" value="AGAP012002-PA"/>
    <property type="match status" value="1"/>
</dbReference>
<feature type="compositionally biased region" description="Basic and acidic residues" evidence="1">
    <location>
        <begin position="337"/>
        <end position="348"/>
    </location>
</feature>
<dbReference type="OrthoDB" id="10021598at2759"/>
<feature type="compositionally biased region" description="Polar residues" evidence="1">
    <location>
        <begin position="309"/>
        <end position="320"/>
    </location>
</feature>
<organism evidence="2 3">
    <name type="scientific">Ignelater luminosus</name>
    <name type="common">Cucubano</name>
    <name type="synonym">Pyrophorus luminosus</name>
    <dbReference type="NCBI Taxonomy" id="2038154"/>
    <lineage>
        <taxon>Eukaryota</taxon>
        <taxon>Metazoa</taxon>
        <taxon>Ecdysozoa</taxon>
        <taxon>Arthropoda</taxon>
        <taxon>Hexapoda</taxon>
        <taxon>Insecta</taxon>
        <taxon>Pterygota</taxon>
        <taxon>Neoptera</taxon>
        <taxon>Endopterygota</taxon>
        <taxon>Coleoptera</taxon>
        <taxon>Polyphaga</taxon>
        <taxon>Elateriformia</taxon>
        <taxon>Elateroidea</taxon>
        <taxon>Elateridae</taxon>
        <taxon>Agrypninae</taxon>
        <taxon>Pyrophorini</taxon>
        <taxon>Ignelater</taxon>
    </lineage>
</organism>
<proteinExistence type="predicted"/>
<accession>A0A8K0CD45</accession>
<reference evidence="2" key="1">
    <citation type="submission" date="2019-08" db="EMBL/GenBank/DDBJ databases">
        <title>The genome of the North American firefly Photinus pyralis.</title>
        <authorList>
            <consortium name="Photinus pyralis genome working group"/>
            <person name="Fallon T.R."/>
            <person name="Sander Lower S.E."/>
            <person name="Weng J.-K."/>
        </authorList>
    </citation>
    <scope>NUCLEOTIDE SEQUENCE</scope>
    <source>
        <strain evidence="2">TRF0915ILg1</strain>
        <tissue evidence="2">Whole body</tissue>
    </source>
</reference>
<name>A0A8K0CD45_IGNLU</name>